<evidence type="ECO:0000313" key="1">
    <source>
        <dbReference type="EMBL" id="MCQ8226692.1"/>
    </source>
</evidence>
<keyword evidence="2" id="KW-1185">Reference proteome</keyword>
<comment type="caution">
    <text evidence="1">The sequence shown here is derived from an EMBL/GenBank/DDBJ whole genome shotgun (WGS) entry which is preliminary data.</text>
</comment>
<organism evidence="1 2">
    <name type="scientific">Pantoea trifolii</name>
    <dbReference type="NCBI Taxonomy" id="2968030"/>
    <lineage>
        <taxon>Bacteria</taxon>
        <taxon>Pseudomonadati</taxon>
        <taxon>Pseudomonadota</taxon>
        <taxon>Gammaproteobacteria</taxon>
        <taxon>Enterobacterales</taxon>
        <taxon>Erwiniaceae</taxon>
        <taxon>Pantoea</taxon>
    </lineage>
</organism>
<dbReference type="RefSeq" id="WP_256695706.1">
    <property type="nucleotide sequence ID" value="NZ_JANIES010000001.1"/>
</dbReference>
<sequence>MSQTLTDQDFKNAATKLSCSEAAVRAVAEVESSGIGKSSRGCRITG</sequence>
<dbReference type="Proteomes" id="UP001300015">
    <property type="component" value="Unassembled WGS sequence"/>
</dbReference>
<proteinExistence type="predicted"/>
<reference evidence="1 2" key="1">
    <citation type="submission" date="2022-07" db="EMBL/GenBank/DDBJ databases">
        <title>Pantoea trifolii sp. nov. isolated from root nodules of Trifolium rubens.</title>
        <authorList>
            <person name="Kalita M."/>
            <person name="Wdowiak-Wrobel S."/>
            <person name="Marek-Kozaczuk M."/>
            <person name="Palusinska-Szysz M."/>
            <person name="Sokolowski W."/>
            <person name="Coutinho T."/>
            <person name="Hlahane L."/>
        </authorList>
    </citation>
    <scope>NUCLEOTIDE SEQUENCE [LARGE SCALE GENOMIC DNA]</scope>
    <source>
        <strain evidence="1 2">MMK2</strain>
    </source>
</reference>
<dbReference type="EMBL" id="JANIET010000001">
    <property type="protein sequence ID" value="MCQ8226692.1"/>
    <property type="molecule type" value="Genomic_DNA"/>
</dbReference>
<protein>
    <submittedName>
        <fullName evidence="1">Uncharacterized protein</fullName>
    </submittedName>
</protein>
<gene>
    <name evidence="1" type="ORF">NQH49_04290</name>
</gene>
<name>A0ABT1VGP4_9GAMM</name>
<evidence type="ECO:0000313" key="2">
    <source>
        <dbReference type="Proteomes" id="UP001300015"/>
    </source>
</evidence>
<accession>A0ABT1VGP4</accession>